<evidence type="ECO:0000256" key="2">
    <source>
        <dbReference type="ARBA" id="ARBA00023239"/>
    </source>
</evidence>
<sequence>MEKQALLTLNENGIATILLNRPKAANSLSVQMLNELQEIFQEIKYDQSVRCVVITGAGEKAFCAGADLKERATMNPTEVKKTVALIRKTINDVEDLPKPVIAAINGVALGGGTELALACDIRISAERALLGLTETSLGIIPGAGGTQRLSRLIGKGRAKELIFTARKIAASEAEKIGLVEYVASNEKLIEKAEDIASLISKNGPIAVTQAKLAIDKGYEADLVTGLAIEQAAYAITIPTKDRLEGLQAFKEKRKPNYIGE</sequence>
<evidence type="ECO:0000256" key="3">
    <source>
        <dbReference type="RuleBase" id="RU003707"/>
    </source>
</evidence>
<dbReference type="GO" id="GO:0016836">
    <property type="term" value="F:hydro-lyase activity"/>
    <property type="evidence" value="ECO:0007669"/>
    <property type="project" value="UniProtKB-ARBA"/>
</dbReference>
<dbReference type="CDD" id="cd06558">
    <property type="entry name" value="crotonase-like"/>
    <property type="match status" value="1"/>
</dbReference>
<dbReference type="Gene3D" id="1.10.12.10">
    <property type="entry name" value="Lyase 2-enoyl-coa Hydratase, Chain A, domain 2"/>
    <property type="match status" value="1"/>
</dbReference>
<dbReference type="PANTHER" id="PTHR11941:SF54">
    <property type="entry name" value="ENOYL-COA HYDRATASE, MITOCHONDRIAL"/>
    <property type="match status" value="1"/>
</dbReference>
<dbReference type="PANTHER" id="PTHR11941">
    <property type="entry name" value="ENOYL-COA HYDRATASE-RELATED"/>
    <property type="match status" value="1"/>
</dbReference>
<dbReference type="AlphaFoldDB" id="A0A1S2L5M9"/>
<dbReference type="Proteomes" id="UP000180098">
    <property type="component" value="Unassembled WGS sequence"/>
</dbReference>
<protein>
    <submittedName>
        <fullName evidence="4">Enoyl-CoA hydratase</fullName>
    </submittedName>
</protein>
<keyword evidence="5" id="KW-1185">Reference proteome</keyword>
<dbReference type="InterPro" id="IPR014748">
    <property type="entry name" value="Enoyl-CoA_hydra_C"/>
</dbReference>
<organism evidence="4 5">
    <name type="scientific">Anaerobacillus arseniciselenatis</name>
    <dbReference type="NCBI Taxonomy" id="85682"/>
    <lineage>
        <taxon>Bacteria</taxon>
        <taxon>Bacillati</taxon>
        <taxon>Bacillota</taxon>
        <taxon>Bacilli</taxon>
        <taxon>Bacillales</taxon>
        <taxon>Bacillaceae</taxon>
        <taxon>Anaerobacillus</taxon>
    </lineage>
</organism>
<comment type="similarity">
    <text evidence="1 3">Belongs to the enoyl-CoA hydratase/isomerase family.</text>
</comment>
<keyword evidence="2" id="KW-0456">Lyase</keyword>
<dbReference type="OrthoDB" id="9775794at2"/>
<accession>A0A1S2L5M9</accession>
<dbReference type="FunFam" id="3.90.226.10:FF:000009">
    <property type="entry name" value="Carnitinyl-CoA dehydratase"/>
    <property type="match status" value="1"/>
</dbReference>
<reference evidence="4 5" key="1">
    <citation type="submission" date="2016-10" db="EMBL/GenBank/DDBJ databases">
        <title>Draft genome sequences of four alkaliphilic bacteria belonging to the Anaerobacillus genus.</title>
        <authorList>
            <person name="Bassil N.M."/>
            <person name="Lloyd J.R."/>
        </authorList>
    </citation>
    <scope>NUCLEOTIDE SEQUENCE [LARGE SCALE GENOMIC DNA]</scope>
    <source>
        <strain evidence="4 5">DSM 15340</strain>
    </source>
</reference>
<evidence type="ECO:0000313" key="5">
    <source>
        <dbReference type="Proteomes" id="UP000180098"/>
    </source>
</evidence>
<dbReference type="InterPro" id="IPR001753">
    <property type="entry name" value="Enoyl-CoA_hydra/iso"/>
</dbReference>
<proteinExistence type="inferred from homology"/>
<gene>
    <name evidence="4" type="ORF">BKP35_18410</name>
</gene>
<dbReference type="InterPro" id="IPR029045">
    <property type="entry name" value="ClpP/crotonase-like_dom_sf"/>
</dbReference>
<dbReference type="FunFam" id="1.10.12.10:FF:000001">
    <property type="entry name" value="Probable enoyl-CoA hydratase, mitochondrial"/>
    <property type="match status" value="1"/>
</dbReference>
<dbReference type="EMBL" id="MLQQ01000058">
    <property type="protein sequence ID" value="OIJ07656.1"/>
    <property type="molecule type" value="Genomic_DNA"/>
</dbReference>
<dbReference type="PROSITE" id="PS00166">
    <property type="entry name" value="ENOYL_COA_HYDRATASE"/>
    <property type="match status" value="1"/>
</dbReference>
<dbReference type="Gene3D" id="3.90.226.10">
    <property type="entry name" value="2-enoyl-CoA Hydratase, Chain A, domain 1"/>
    <property type="match status" value="1"/>
</dbReference>
<name>A0A1S2L5M9_9BACI</name>
<dbReference type="SUPFAM" id="SSF52096">
    <property type="entry name" value="ClpP/crotonase"/>
    <property type="match status" value="1"/>
</dbReference>
<evidence type="ECO:0000256" key="1">
    <source>
        <dbReference type="ARBA" id="ARBA00005254"/>
    </source>
</evidence>
<evidence type="ECO:0000313" key="4">
    <source>
        <dbReference type="EMBL" id="OIJ07656.1"/>
    </source>
</evidence>
<comment type="caution">
    <text evidence="4">The sequence shown here is derived from an EMBL/GenBank/DDBJ whole genome shotgun (WGS) entry which is preliminary data.</text>
</comment>
<dbReference type="GO" id="GO:0006635">
    <property type="term" value="P:fatty acid beta-oxidation"/>
    <property type="evidence" value="ECO:0007669"/>
    <property type="project" value="TreeGrafter"/>
</dbReference>
<dbReference type="InterPro" id="IPR018376">
    <property type="entry name" value="Enoyl-CoA_hyd/isom_CS"/>
</dbReference>
<dbReference type="RefSeq" id="WP_071314845.1">
    <property type="nucleotide sequence ID" value="NZ_MLQQ01000058.1"/>
</dbReference>
<dbReference type="NCBIfam" id="NF005802">
    <property type="entry name" value="PRK07657.1"/>
    <property type="match status" value="1"/>
</dbReference>
<dbReference type="Pfam" id="PF00378">
    <property type="entry name" value="ECH_1"/>
    <property type="match status" value="1"/>
</dbReference>